<dbReference type="PANTHER" id="PTHR11012:SF48">
    <property type="entry name" value="CHK KINASE-LIKE DOMAIN-CONTAINING PROTEIN-RELATED"/>
    <property type="match status" value="1"/>
</dbReference>
<proteinExistence type="predicted"/>
<dbReference type="InterPro" id="IPR015897">
    <property type="entry name" value="CHK_kinase-like"/>
</dbReference>
<dbReference type="PANTHER" id="PTHR11012">
    <property type="entry name" value="PROTEIN KINASE-LIKE DOMAIN-CONTAINING"/>
    <property type="match status" value="1"/>
</dbReference>
<dbReference type="SUPFAM" id="SSF56112">
    <property type="entry name" value="Protein kinase-like (PK-like)"/>
    <property type="match status" value="1"/>
</dbReference>
<dbReference type="EMBL" id="GGFM01004115">
    <property type="protein sequence ID" value="MBW24866.1"/>
    <property type="molecule type" value="Transcribed_RNA"/>
</dbReference>
<protein>
    <submittedName>
        <fullName evidence="2">Putative juvenile hormone-inducible protein</fullName>
    </submittedName>
</protein>
<sequence>MEVPTPEILSAEDVGIVVQNSTGIEAKVVSFCVKRMSEEPIGYLADHLTLCIEITDSSRPIVANGGTKAVSGQSNGLAATTDNKLHFFVKLLPEANPKQAKYIEEMGCFRKEIDVYGVLLPEMVRHTRGIEPFVPRILLTKEHRLIVCDDLRQQGYSLKLDRGTSLLNQSHIEIALRTIAKLHATSIIYEERAGTTLSEGCRRLARNGTANMLEENVYINRESYVRTTNVENCIQVLCELTKRIDKYRQADNLEQILAQIPVVVRKIYDFAKPSKVFRNVLNHGDLWCNNIMFKYEPQLNGGTPAQSATGQQPVDAKLVDFQFSRIAPPAYDVMALIMISTLSTFREPLLESWKHLYYDHLAGYLAANELEAERVLPRTVFLESCAHYHLAGLIESCMYFHWPPEQDCYEWDESVSDDFDCQTNSTVFVRASIKGFEKYEQYRIRISDMITQIVDKFILDK</sequence>
<dbReference type="InterPro" id="IPR004119">
    <property type="entry name" value="EcKL"/>
</dbReference>
<reference evidence="2" key="1">
    <citation type="submission" date="2018-01" db="EMBL/GenBank/DDBJ databases">
        <title>An insight into the sialome of Amazonian anophelines.</title>
        <authorList>
            <person name="Ribeiro J.M."/>
            <person name="Scarpassa V."/>
            <person name="Calvo E."/>
        </authorList>
    </citation>
    <scope>NUCLEOTIDE SEQUENCE</scope>
    <source>
        <tissue evidence="2">Salivary glands</tissue>
    </source>
</reference>
<feature type="domain" description="CHK kinase-like" evidence="1">
    <location>
        <begin position="146"/>
        <end position="367"/>
    </location>
</feature>
<dbReference type="Gene3D" id="3.90.1200.10">
    <property type="match status" value="1"/>
</dbReference>
<dbReference type="SMART" id="SM00587">
    <property type="entry name" value="CHK"/>
    <property type="match status" value="1"/>
</dbReference>
<dbReference type="InterPro" id="IPR011009">
    <property type="entry name" value="Kinase-like_dom_sf"/>
</dbReference>
<dbReference type="Pfam" id="PF02958">
    <property type="entry name" value="EcKL"/>
    <property type="match status" value="1"/>
</dbReference>
<name>A0A2M3Z8L1_9DIPT</name>
<organism evidence="2">
    <name type="scientific">Anopheles braziliensis</name>
    <dbReference type="NCBI Taxonomy" id="58242"/>
    <lineage>
        <taxon>Eukaryota</taxon>
        <taxon>Metazoa</taxon>
        <taxon>Ecdysozoa</taxon>
        <taxon>Arthropoda</taxon>
        <taxon>Hexapoda</taxon>
        <taxon>Insecta</taxon>
        <taxon>Pterygota</taxon>
        <taxon>Neoptera</taxon>
        <taxon>Endopterygota</taxon>
        <taxon>Diptera</taxon>
        <taxon>Nematocera</taxon>
        <taxon>Culicoidea</taxon>
        <taxon>Culicidae</taxon>
        <taxon>Anophelinae</taxon>
        <taxon>Anopheles</taxon>
    </lineage>
</organism>
<accession>A0A2M3Z8L1</accession>
<dbReference type="AlphaFoldDB" id="A0A2M3Z8L1"/>
<evidence type="ECO:0000259" key="1">
    <source>
        <dbReference type="SMART" id="SM00587"/>
    </source>
</evidence>
<evidence type="ECO:0000313" key="2">
    <source>
        <dbReference type="EMBL" id="MBW24866.1"/>
    </source>
</evidence>